<keyword evidence="2" id="KW-1185">Reference proteome</keyword>
<gene>
    <name evidence="1" type="ORF">N3K66_004129</name>
</gene>
<evidence type="ECO:0000313" key="2">
    <source>
        <dbReference type="Proteomes" id="UP001163324"/>
    </source>
</evidence>
<name>A0ACC0V0R0_9HYPO</name>
<accession>A0ACC0V0R0</accession>
<organism evidence="1 2">
    <name type="scientific">Trichothecium roseum</name>
    <dbReference type="NCBI Taxonomy" id="47278"/>
    <lineage>
        <taxon>Eukaryota</taxon>
        <taxon>Fungi</taxon>
        <taxon>Dikarya</taxon>
        <taxon>Ascomycota</taxon>
        <taxon>Pezizomycotina</taxon>
        <taxon>Sordariomycetes</taxon>
        <taxon>Hypocreomycetidae</taxon>
        <taxon>Hypocreales</taxon>
        <taxon>Hypocreales incertae sedis</taxon>
        <taxon>Trichothecium</taxon>
    </lineage>
</organism>
<reference evidence="1" key="1">
    <citation type="submission" date="2022-10" db="EMBL/GenBank/DDBJ databases">
        <title>Complete Genome of Trichothecium roseum strain YXFP-22015, a Plant Pathogen Isolated from Citrus.</title>
        <authorList>
            <person name="Wang Y."/>
            <person name="Zhu L."/>
        </authorList>
    </citation>
    <scope>NUCLEOTIDE SEQUENCE</scope>
    <source>
        <strain evidence="1">YXFP-22015</strain>
    </source>
</reference>
<comment type="caution">
    <text evidence="1">The sequence shown here is derived from an EMBL/GenBank/DDBJ whole genome shotgun (WGS) entry which is preliminary data.</text>
</comment>
<proteinExistence type="predicted"/>
<sequence length="544" mass="59156">MRSSTLLPITAAIVLASLSTQQSIYSGLADVGEFVSRLDLDPASKSDVYNLVNVSYLAGGVQQQQQQQQQQQKRSGAAERSRLACRVAEVVFGNSLYTPSSAEYADLVDDNWSMTCWLPAQCLVQPESALEVSKAILIVSFFGAQFSVRSGGHNANVGFSGVDQEGILIDLARLDRVSLSSDGAVASLGPGGRWGEVYETLSSGGRAVIGGRMNVVGVGGLLLGGGLSYWSSLYGMAASKVVNYEVVLGNSSIVDANKTANQDLWWGLRGGGSNFGVVTRFDVETIDDRDIWFEGLFFDASYHEQFLQAALRFAASADDDRDASATFNMVLGGCSVYLAYNKPVERPDIFKAFYDIPHQVVIKSTLGSRVAYSNAVTDLNPFASIRVSISVYDRKWEPETLLDHYALFRDAATDVQTRLNASMVFAPQVFTKSAVEATKAGGGSPLLFSEETHCFLAVMITWTDEQFDNEAKQALQRLGDDMQASGDKLGTDLGFYYMNDAGSHQDVLGSYGSLDDMWAVSRAYDPYQVFQELQYAGFLLSRRG</sequence>
<protein>
    <submittedName>
        <fullName evidence="1">Uncharacterized protein</fullName>
    </submittedName>
</protein>
<evidence type="ECO:0000313" key="1">
    <source>
        <dbReference type="EMBL" id="KAI9899867.1"/>
    </source>
</evidence>
<dbReference type="Proteomes" id="UP001163324">
    <property type="component" value="Chromosome 4"/>
</dbReference>
<dbReference type="EMBL" id="CM047943">
    <property type="protein sequence ID" value="KAI9899867.1"/>
    <property type="molecule type" value="Genomic_DNA"/>
</dbReference>